<comment type="caution">
    <text evidence="3">The sequence shown here is derived from an EMBL/GenBank/DDBJ whole genome shotgun (WGS) entry which is preliminary data.</text>
</comment>
<proteinExistence type="predicted"/>
<dbReference type="Proteomes" id="UP000182229">
    <property type="component" value="Unassembled WGS sequence"/>
</dbReference>
<keyword evidence="4" id="KW-1185">Reference proteome</keyword>
<keyword evidence="3" id="KW-0645">Protease</keyword>
<accession>A0A1L9BEF1</accession>
<evidence type="ECO:0000256" key="1">
    <source>
        <dbReference type="SAM" id="SignalP"/>
    </source>
</evidence>
<dbReference type="SUPFAM" id="SSF56601">
    <property type="entry name" value="beta-lactamase/transpeptidase-like"/>
    <property type="match status" value="1"/>
</dbReference>
<dbReference type="EMBL" id="MPIN01000002">
    <property type="protein sequence ID" value="OJH40642.1"/>
    <property type="molecule type" value="Genomic_DNA"/>
</dbReference>
<dbReference type="GO" id="GO:0004177">
    <property type="term" value="F:aminopeptidase activity"/>
    <property type="evidence" value="ECO:0007669"/>
    <property type="project" value="UniProtKB-KW"/>
</dbReference>
<protein>
    <submittedName>
        <fullName evidence="3">Aminopeptidase</fullName>
    </submittedName>
</protein>
<dbReference type="RefSeq" id="WP_071897085.1">
    <property type="nucleotide sequence ID" value="NZ_MPIN01000002.1"/>
</dbReference>
<evidence type="ECO:0000313" key="4">
    <source>
        <dbReference type="Proteomes" id="UP000182229"/>
    </source>
</evidence>
<keyword evidence="3" id="KW-0031">Aminopeptidase</keyword>
<feature type="domain" description="Beta-lactamase-related" evidence="2">
    <location>
        <begin position="51"/>
        <end position="365"/>
    </location>
</feature>
<dbReference type="PANTHER" id="PTHR46825:SF9">
    <property type="entry name" value="BETA-LACTAMASE-RELATED DOMAIN-CONTAINING PROTEIN"/>
    <property type="match status" value="1"/>
</dbReference>
<dbReference type="Gene3D" id="3.40.710.10">
    <property type="entry name" value="DD-peptidase/beta-lactamase superfamily"/>
    <property type="match status" value="1"/>
</dbReference>
<keyword evidence="1" id="KW-0732">Signal</keyword>
<keyword evidence="3" id="KW-0378">Hydrolase</keyword>
<name>A0A1L9BEF1_9BACT</name>
<dbReference type="AlphaFoldDB" id="A0A1L9BEF1"/>
<evidence type="ECO:0000259" key="2">
    <source>
        <dbReference type="Pfam" id="PF00144"/>
    </source>
</evidence>
<dbReference type="Pfam" id="PF00144">
    <property type="entry name" value="Beta-lactamase"/>
    <property type="match status" value="1"/>
</dbReference>
<dbReference type="InterPro" id="IPR001466">
    <property type="entry name" value="Beta-lactam-related"/>
</dbReference>
<dbReference type="InterPro" id="IPR012338">
    <property type="entry name" value="Beta-lactam/transpept-like"/>
</dbReference>
<dbReference type="PANTHER" id="PTHR46825">
    <property type="entry name" value="D-ALANYL-D-ALANINE-CARBOXYPEPTIDASE/ENDOPEPTIDASE AMPH"/>
    <property type="match status" value="1"/>
</dbReference>
<feature type="chain" id="PRO_5013267810" evidence="1">
    <location>
        <begin position="22"/>
        <end position="567"/>
    </location>
</feature>
<reference evidence="4" key="1">
    <citation type="submission" date="2016-11" db="EMBL/GenBank/DDBJ databases">
        <authorList>
            <person name="Shukria A."/>
            <person name="Stevens D.C."/>
        </authorList>
    </citation>
    <scope>NUCLEOTIDE SEQUENCE [LARGE SCALE GENOMIC DNA]</scope>
    <source>
        <strain evidence="4">Cbfe23</strain>
    </source>
</reference>
<dbReference type="InterPro" id="IPR050491">
    <property type="entry name" value="AmpC-like"/>
</dbReference>
<reference evidence="3 4" key="2">
    <citation type="submission" date="2016-12" db="EMBL/GenBank/DDBJ databases">
        <title>Draft Genome Sequence of Cystobacter ferrugineus Strain Cbfe23.</title>
        <authorList>
            <person name="Akbar S."/>
            <person name="Dowd S.E."/>
            <person name="Stevens D.C."/>
        </authorList>
    </citation>
    <scope>NUCLEOTIDE SEQUENCE [LARGE SCALE GENOMIC DNA]</scope>
    <source>
        <strain evidence="3 4">Cbfe23</strain>
    </source>
</reference>
<evidence type="ECO:0000313" key="3">
    <source>
        <dbReference type="EMBL" id="OJH40642.1"/>
    </source>
</evidence>
<feature type="signal peptide" evidence="1">
    <location>
        <begin position="1"/>
        <end position="21"/>
    </location>
</feature>
<dbReference type="STRING" id="83449.BON30_06745"/>
<sequence length="567" mass="62208">MNVVRSICCMVSAVLAWSAQASPARVQTAEDAAAAQLHQQVDAIFAPWSGADTPGCAVGISRDGALDYARGYGVSNLEYDVPITPDSIFHVASISKQFTAFSILLLVHEGKLSLDDDIRKYLPELPDYGKTITIAHLIHHTSGLREQGQLLNLAGWRGDDLATEADMLWAVTRQRKLNFEPGSEVVYVNAGYTLLGLVVKRVTGQSLRAFADERIFRPLGMRDTHFHADHSEIVKRRTSAYRLGEKGDWRVSIPNYDHYGSTSLFSTVGDLLKWQDNLIRPRVGATAVMASMLTSGTLNEGRSIGYGGGVRLSTYRGLRIIEHDGADAGYRADVMTFPDQRLNIVVLCNGASVEPQELAQRIAEVYLGDRMGPKVVPAVKAPMATLQALAGTYWSPLTDEVVRVETKDGALRQVGVGMAFVPIGKDTFRPGESTHEWRFRRSADGQHALSILDFWPTPRIFKRVSAPMPTSAALVSFAGQYRSDEVDMTYAVRLADGKLTMRWPRQKETTLEAVGGDRFVSGMLGTVTFTRAASGEVNGLMISNRRLRRLHAERLATSKAPALAEGQ</sequence>
<gene>
    <name evidence="3" type="ORF">BON30_06745</name>
</gene>
<organism evidence="3 4">
    <name type="scientific">Cystobacter ferrugineus</name>
    <dbReference type="NCBI Taxonomy" id="83449"/>
    <lineage>
        <taxon>Bacteria</taxon>
        <taxon>Pseudomonadati</taxon>
        <taxon>Myxococcota</taxon>
        <taxon>Myxococcia</taxon>
        <taxon>Myxococcales</taxon>
        <taxon>Cystobacterineae</taxon>
        <taxon>Archangiaceae</taxon>
        <taxon>Cystobacter</taxon>
    </lineage>
</organism>